<dbReference type="RefSeq" id="WP_393971552.1">
    <property type="nucleotide sequence ID" value="NZ_CP133772.1"/>
</dbReference>
<protein>
    <submittedName>
        <fullName evidence="1">Uncharacterized protein</fullName>
    </submittedName>
</protein>
<evidence type="ECO:0000313" key="1">
    <source>
        <dbReference type="EMBL" id="WYX99584.1"/>
    </source>
</evidence>
<proteinExistence type="predicted"/>
<evidence type="ECO:0000313" key="2">
    <source>
        <dbReference type="Proteomes" id="UP001451606"/>
    </source>
</evidence>
<dbReference type="Proteomes" id="UP001451606">
    <property type="component" value="Chromosome"/>
</dbReference>
<reference evidence="1 2" key="1">
    <citation type="submission" date="2023-09" db="EMBL/GenBank/DDBJ databases">
        <authorList>
            <person name="Golyshina O.V."/>
            <person name="Lunev E.A."/>
            <person name="Bargiela R."/>
            <person name="Gaines M.C."/>
            <person name="Daum B."/>
            <person name="Bale N.J."/>
            <person name="Koenen M."/>
            <person name="Sinninghe Damst J.S."/>
            <person name="Yakimov M."/>
            <person name="Golyshin P.N."/>
        </authorList>
    </citation>
    <scope>NUCLEOTIDE SEQUENCE [LARGE SCALE GENOMIC DNA]</scope>
    <source>
        <strain evidence="1 2">M1</strain>
    </source>
</reference>
<sequence length="41" mass="4738">MQEYMGSFGLKYLRNENRDDLVMALFGNPTFNVDGLMADYT</sequence>
<dbReference type="KEGG" id="omr:OXIME_000119"/>
<accession>A0AAX4NEE4</accession>
<name>A0AAX4NEE4_9ARCH</name>
<organism evidence="1 2">
    <name type="scientific">Oxyplasma meridianum</name>
    <dbReference type="NCBI Taxonomy" id="3073602"/>
    <lineage>
        <taxon>Archaea</taxon>
        <taxon>Methanobacteriati</taxon>
        <taxon>Thermoplasmatota</taxon>
        <taxon>Thermoplasmata</taxon>
        <taxon>Thermoplasmatales</taxon>
        <taxon>Thermoplasmataceae</taxon>
        <taxon>Oxyplasma</taxon>
    </lineage>
</organism>
<dbReference type="EMBL" id="CP133772">
    <property type="protein sequence ID" value="WYX99584.1"/>
    <property type="molecule type" value="Genomic_DNA"/>
</dbReference>
<gene>
    <name evidence="1" type="ORF">OXIME_000119</name>
</gene>
<dbReference type="GeneID" id="95966841"/>
<keyword evidence="2" id="KW-1185">Reference proteome</keyword>
<dbReference type="AlphaFoldDB" id="A0AAX4NEE4"/>